<keyword evidence="2" id="KW-1185">Reference proteome</keyword>
<organism evidence="1 2">
    <name type="scientific">Hyphococcus aureus</name>
    <dbReference type="NCBI Taxonomy" id="2666033"/>
    <lineage>
        <taxon>Bacteria</taxon>
        <taxon>Pseudomonadati</taxon>
        <taxon>Pseudomonadota</taxon>
        <taxon>Alphaproteobacteria</taxon>
        <taxon>Parvularculales</taxon>
        <taxon>Parvularculaceae</taxon>
        <taxon>Hyphococcus</taxon>
    </lineage>
</organism>
<proteinExistence type="predicted"/>
<reference evidence="1 2" key="1">
    <citation type="submission" date="2024-09" db="EMBL/GenBank/DDBJ databases">
        <authorList>
            <person name="Zhang Z.-H."/>
        </authorList>
    </citation>
    <scope>NUCLEOTIDE SEQUENCE [LARGE SCALE GENOMIC DNA]</scope>
    <source>
        <strain evidence="1 2">HHTR114</strain>
    </source>
</reference>
<dbReference type="EMBL" id="JBHPON010000001">
    <property type="protein sequence ID" value="MFC6034697.1"/>
    <property type="molecule type" value="Genomic_DNA"/>
</dbReference>
<evidence type="ECO:0000313" key="1">
    <source>
        <dbReference type="EMBL" id="MFC6034697.1"/>
    </source>
</evidence>
<protein>
    <submittedName>
        <fullName evidence="1">Uncharacterized protein</fullName>
    </submittedName>
</protein>
<sequence>MTKLSKAVTFALFSLFFGGEALGNDEDRCDFLYVQEIAFTSLEAEDNVILTLTGEDCASAVAQLSIFAEGFQKVFSHEVALPALTAVDASGIDNREAHKIAEQIWEMLGPHSTRDLEPWKAPQDIYDLFDEIPALPREEYEAVRQLGKPYICVQSYYEGADCYWFNPQNETQLLLKLSD</sequence>
<accession>A0ABW1KVQ2</accession>
<dbReference type="Proteomes" id="UP001596116">
    <property type="component" value="Unassembled WGS sequence"/>
</dbReference>
<gene>
    <name evidence="1" type="ORF">ACFMB1_04030</name>
</gene>
<comment type="caution">
    <text evidence="1">The sequence shown here is derived from an EMBL/GenBank/DDBJ whole genome shotgun (WGS) entry which is preliminary data.</text>
</comment>
<evidence type="ECO:0000313" key="2">
    <source>
        <dbReference type="Proteomes" id="UP001596116"/>
    </source>
</evidence>
<dbReference type="RefSeq" id="WP_379879962.1">
    <property type="nucleotide sequence ID" value="NZ_JBHPON010000001.1"/>
</dbReference>
<name>A0ABW1KVQ2_9PROT</name>